<reference evidence="1 2" key="1">
    <citation type="journal article" date="2012" name="Proc. Natl. Acad. Sci. U.S.A.">
        <title>Comparative genomics of Ceriporiopsis subvermispora and Phanerochaete chrysosporium provide insight into selective ligninolysis.</title>
        <authorList>
            <person name="Fernandez-Fueyo E."/>
            <person name="Ruiz-Duenas F.J."/>
            <person name="Ferreira P."/>
            <person name="Floudas D."/>
            <person name="Hibbett D.S."/>
            <person name="Canessa P."/>
            <person name="Larrondo L.F."/>
            <person name="James T.Y."/>
            <person name="Seelenfreund D."/>
            <person name="Lobos S."/>
            <person name="Polanco R."/>
            <person name="Tello M."/>
            <person name="Honda Y."/>
            <person name="Watanabe T."/>
            <person name="Watanabe T."/>
            <person name="Ryu J.S."/>
            <person name="Kubicek C.P."/>
            <person name="Schmoll M."/>
            <person name="Gaskell J."/>
            <person name="Hammel K.E."/>
            <person name="St John F.J."/>
            <person name="Vanden Wymelenberg A."/>
            <person name="Sabat G."/>
            <person name="Splinter BonDurant S."/>
            <person name="Syed K."/>
            <person name="Yadav J.S."/>
            <person name="Doddapaneni H."/>
            <person name="Subramanian V."/>
            <person name="Lavin J.L."/>
            <person name="Oguiza J.A."/>
            <person name="Perez G."/>
            <person name="Pisabarro A.G."/>
            <person name="Ramirez L."/>
            <person name="Santoyo F."/>
            <person name="Master E."/>
            <person name="Coutinho P.M."/>
            <person name="Henrissat B."/>
            <person name="Lombard V."/>
            <person name="Magnuson J.K."/>
            <person name="Kuees U."/>
            <person name="Hori C."/>
            <person name="Igarashi K."/>
            <person name="Samejima M."/>
            <person name="Held B.W."/>
            <person name="Barry K.W."/>
            <person name="LaButti K.M."/>
            <person name="Lapidus A."/>
            <person name="Lindquist E.A."/>
            <person name="Lucas S.M."/>
            <person name="Riley R."/>
            <person name="Salamov A.A."/>
            <person name="Hoffmeister D."/>
            <person name="Schwenk D."/>
            <person name="Hadar Y."/>
            <person name="Yarden O."/>
            <person name="de Vries R.P."/>
            <person name="Wiebenga A."/>
            <person name="Stenlid J."/>
            <person name="Eastwood D."/>
            <person name="Grigoriev I.V."/>
            <person name="Berka R.M."/>
            <person name="Blanchette R.A."/>
            <person name="Kersten P."/>
            <person name="Martinez A.T."/>
            <person name="Vicuna R."/>
            <person name="Cullen D."/>
        </authorList>
    </citation>
    <scope>NUCLEOTIDE SEQUENCE [LARGE SCALE GENOMIC DNA]</scope>
    <source>
        <strain evidence="1 2">B</strain>
    </source>
</reference>
<gene>
    <name evidence="1" type="ORF">CERSUDRAFT_118036</name>
</gene>
<dbReference type="Proteomes" id="UP000016930">
    <property type="component" value="Unassembled WGS sequence"/>
</dbReference>
<dbReference type="AlphaFoldDB" id="M2R3F8"/>
<organism evidence="1 2">
    <name type="scientific">Ceriporiopsis subvermispora (strain B)</name>
    <name type="common">White-rot fungus</name>
    <name type="synonym">Gelatoporia subvermispora</name>
    <dbReference type="NCBI Taxonomy" id="914234"/>
    <lineage>
        <taxon>Eukaryota</taxon>
        <taxon>Fungi</taxon>
        <taxon>Dikarya</taxon>
        <taxon>Basidiomycota</taxon>
        <taxon>Agaricomycotina</taxon>
        <taxon>Agaricomycetes</taxon>
        <taxon>Polyporales</taxon>
        <taxon>Gelatoporiaceae</taxon>
        <taxon>Gelatoporia</taxon>
    </lineage>
</organism>
<protein>
    <submittedName>
        <fullName evidence="1">Uncharacterized protein</fullName>
    </submittedName>
</protein>
<evidence type="ECO:0000313" key="2">
    <source>
        <dbReference type="Proteomes" id="UP000016930"/>
    </source>
</evidence>
<evidence type="ECO:0000313" key="1">
    <source>
        <dbReference type="EMBL" id="EMD33431.1"/>
    </source>
</evidence>
<proteinExistence type="predicted"/>
<accession>M2R3F8</accession>
<name>M2R3F8_CERS8</name>
<keyword evidence="2" id="KW-1185">Reference proteome</keyword>
<dbReference type="EMBL" id="KB445806">
    <property type="protein sequence ID" value="EMD33431.1"/>
    <property type="molecule type" value="Genomic_DNA"/>
</dbReference>
<dbReference type="HOGENOM" id="CLU_1981390_0_0_1"/>
<sequence>MYDMHVHSMIDWRGCGEIRTVNKSIRGATPPPTWLQMPGTRPAGTINLSSGGAAHRVELLGATTTYHACLCVACISQNVIIARRVLTDDTDHTRGGLLYQPIAILDVVQCVDWMRRMCQRPGMSSH</sequence>